<dbReference type="PROSITE" id="PS01117">
    <property type="entry name" value="HTH_MARR_1"/>
    <property type="match status" value="1"/>
</dbReference>
<keyword evidence="3" id="KW-0804">Transcription</keyword>
<reference evidence="5" key="1">
    <citation type="submission" date="2023-07" db="EMBL/GenBank/DDBJ databases">
        <title>Gilvimarinus algae sp. nov., isolated from the surface of Kelp.</title>
        <authorList>
            <person name="Sun Y.Y."/>
            <person name="Gong Y."/>
            <person name="Du Z.J."/>
        </authorList>
    </citation>
    <scope>NUCLEOTIDE SEQUENCE</scope>
    <source>
        <strain evidence="5">SDUM040014</strain>
    </source>
</reference>
<dbReference type="InterPro" id="IPR023187">
    <property type="entry name" value="Tscrpt_reg_MarR-type_CS"/>
</dbReference>
<keyword evidence="2" id="KW-0238">DNA-binding</keyword>
<feature type="domain" description="HTH marR-type" evidence="4">
    <location>
        <begin position="17"/>
        <end position="149"/>
    </location>
</feature>
<evidence type="ECO:0000256" key="2">
    <source>
        <dbReference type="ARBA" id="ARBA00023125"/>
    </source>
</evidence>
<dbReference type="Pfam" id="PF01047">
    <property type="entry name" value="MarR"/>
    <property type="match status" value="1"/>
</dbReference>
<dbReference type="SMART" id="SM00347">
    <property type="entry name" value="HTH_MARR"/>
    <property type="match status" value="1"/>
</dbReference>
<evidence type="ECO:0000259" key="4">
    <source>
        <dbReference type="PROSITE" id="PS50995"/>
    </source>
</evidence>
<keyword evidence="1" id="KW-0805">Transcription regulation</keyword>
<comment type="caution">
    <text evidence="5">The sequence shown here is derived from an EMBL/GenBank/DDBJ whole genome shotgun (WGS) entry which is preliminary data.</text>
</comment>
<dbReference type="SUPFAM" id="SSF46785">
    <property type="entry name" value="Winged helix' DNA-binding domain"/>
    <property type="match status" value="1"/>
</dbReference>
<dbReference type="InterPro" id="IPR036390">
    <property type="entry name" value="WH_DNA-bd_sf"/>
</dbReference>
<sequence length="163" mass="18490">MLGRDSEHSDKAGFQVHNSLVYWVNRLAGAMRESFNLALKEVDVSWPQWLALNTLYHGQVETPAQIADFVGVDRSAVTRLLDRLADKGLVVREHDHGDRRSVKVRLTQSGRLKMRRIDELAKAHQASFLSHLPPTEVRAFKGNLQKLLRAGGLESNTLWRNLD</sequence>
<evidence type="ECO:0000313" key="5">
    <source>
        <dbReference type="EMBL" id="MDO3382532.1"/>
    </source>
</evidence>
<name>A0ABT8TEL7_9GAMM</name>
<accession>A0ABT8TEL7</accession>
<dbReference type="PROSITE" id="PS50995">
    <property type="entry name" value="HTH_MARR_2"/>
    <property type="match status" value="1"/>
</dbReference>
<proteinExistence type="predicted"/>
<keyword evidence="6" id="KW-1185">Reference proteome</keyword>
<dbReference type="InterPro" id="IPR000835">
    <property type="entry name" value="HTH_MarR-typ"/>
</dbReference>
<evidence type="ECO:0000256" key="3">
    <source>
        <dbReference type="ARBA" id="ARBA00023163"/>
    </source>
</evidence>
<dbReference type="PANTHER" id="PTHR42756:SF1">
    <property type="entry name" value="TRANSCRIPTIONAL REPRESSOR OF EMRAB OPERON"/>
    <property type="match status" value="1"/>
</dbReference>
<dbReference type="Proteomes" id="UP001168380">
    <property type="component" value="Unassembled WGS sequence"/>
</dbReference>
<dbReference type="Gene3D" id="1.10.10.10">
    <property type="entry name" value="Winged helix-like DNA-binding domain superfamily/Winged helix DNA-binding domain"/>
    <property type="match status" value="1"/>
</dbReference>
<dbReference type="PRINTS" id="PR00598">
    <property type="entry name" value="HTHMARR"/>
</dbReference>
<dbReference type="PANTHER" id="PTHR42756">
    <property type="entry name" value="TRANSCRIPTIONAL REGULATOR, MARR"/>
    <property type="match status" value="1"/>
</dbReference>
<dbReference type="InterPro" id="IPR036388">
    <property type="entry name" value="WH-like_DNA-bd_sf"/>
</dbReference>
<organism evidence="5 6">
    <name type="scientific">Gilvimarinus algae</name>
    <dbReference type="NCBI Taxonomy" id="3058037"/>
    <lineage>
        <taxon>Bacteria</taxon>
        <taxon>Pseudomonadati</taxon>
        <taxon>Pseudomonadota</taxon>
        <taxon>Gammaproteobacteria</taxon>
        <taxon>Cellvibrionales</taxon>
        <taxon>Cellvibrionaceae</taxon>
        <taxon>Gilvimarinus</taxon>
    </lineage>
</organism>
<gene>
    <name evidence="5" type="ORF">QWI16_10145</name>
</gene>
<dbReference type="EMBL" id="JAULRT010000052">
    <property type="protein sequence ID" value="MDO3382532.1"/>
    <property type="molecule type" value="Genomic_DNA"/>
</dbReference>
<evidence type="ECO:0000313" key="6">
    <source>
        <dbReference type="Proteomes" id="UP001168380"/>
    </source>
</evidence>
<protein>
    <submittedName>
        <fullName evidence="5">MarR family transcriptional regulator</fullName>
    </submittedName>
</protein>
<evidence type="ECO:0000256" key="1">
    <source>
        <dbReference type="ARBA" id="ARBA00023015"/>
    </source>
</evidence>
<dbReference type="RefSeq" id="WP_302712843.1">
    <property type="nucleotide sequence ID" value="NZ_JAULRT010000052.1"/>
</dbReference>